<dbReference type="STRING" id="1280954.HPO_17270"/>
<protein>
    <submittedName>
        <fullName evidence="2">Putative lipoprotein</fullName>
    </submittedName>
</protein>
<dbReference type="PATRIC" id="fig|1280954.3.peg.3486"/>
<keyword evidence="2" id="KW-0449">Lipoprotein</keyword>
<keyword evidence="3" id="KW-1185">Reference proteome</keyword>
<dbReference type="GO" id="GO:0052689">
    <property type="term" value="F:carboxylic ester hydrolase activity"/>
    <property type="evidence" value="ECO:0007669"/>
    <property type="project" value="TreeGrafter"/>
</dbReference>
<dbReference type="InterPro" id="IPR053145">
    <property type="entry name" value="AB_hydrolase_Est10"/>
</dbReference>
<dbReference type="Gene3D" id="3.40.50.1820">
    <property type="entry name" value="alpha/beta hydrolase"/>
    <property type="match status" value="1"/>
</dbReference>
<dbReference type="SUPFAM" id="SSF53474">
    <property type="entry name" value="alpha/beta-Hydrolases"/>
    <property type="match status" value="1"/>
</dbReference>
<sequence>MTAALMAGLLVSCSSRMPGLPEMPALPAMPSIPGLAAGPVAGDPACGGSWRLENGGGLAVTAMEEGLRWRALDGQTGRFVFENEAWKAYIGWSDRLEDRQIEFTCEGGLTQFEGASAVPVEVTVQDTVFTGAKGTQLAGRLILPAGAETVPVVVQVHGSGRYSALAYDGFQHLLPLQGVGVFIYDKRGTGASKGDYTQNFSLLATDAVAASAEARRMAGQRLGRFGLHGASQGGWVAPIAAVSVKPDFVIVSYGLLESPLAENRAQTVQDVAEAGFGPEAQMAAGMLGDAAGTVMASDFKSGFAELENLKKIYKDEPWYRHVKGEFTGEILQHSEVVLRVAGPLRSVGTSWRHEGEPVLRQVSAPVLWILAGADRDAPPAYTRSRLKSLQYEGRPITVAEYPGYDHGMRGFDILPDGSREFTHVAPGYFEMVADFAAGVPVVPGGYPEAVILPSR</sequence>
<accession>A0A062V4W7</accession>
<evidence type="ECO:0000259" key="1">
    <source>
        <dbReference type="Pfam" id="PF12146"/>
    </source>
</evidence>
<organism evidence="2 3">
    <name type="scientific">Hyphomonas polymorpha PS728</name>
    <dbReference type="NCBI Taxonomy" id="1280954"/>
    <lineage>
        <taxon>Bacteria</taxon>
        <taxon>Pseudomonadati</taxon>
        <taxon>Pseudomonadota</taxon>
        <taxon>Alphaproteobacteria</taxon>
        <taxon>Hyphomonadales</taxon>
        <taxon>Hyphomonadaceae</taxon>
        <taxon>Hyphomonas</taxon>
    </lineage>
</organism>
<dbReference type="EMBL" id="ARYM01000028">
    <property type="protein sequence ID" value="KCZ96998.1"/>
    <property type="molecule type" value="Genomic_DNA"/>
</dbReference>
<evidence type="ECO:0000313" key="2">
    <source>
        <dbReference type="EMBL" id="KCZ96998.1"/>
    </source>
</evidence>
<comment type="caution">
    <text evidence="2">The sequence shown here is derived from an EMBL/GenBank/DDBJ whole genome shotgun (WGS) entry which is preliminary data.</text>
</comment>
<dbReference type="InterPro" id="IPR029058">
    <property type="entry name" value="AB_hydrolase_fold"/>
</dbReference>
<gene>
    <name evidence="2" type="ORF">HPO_17270</name>
</gene>
<dbReference type="PANTHER" id="PTHR43265:SF1">
    <property type="entry name" value="ESTERASE ESTD"/>
    <property type="match status" value="1"/>
</dbReference>
<dbReference type="InterPro" id="IPR022742">
    <property type="entry name" value="Hydrolase_4"/>
</dbReference>
<dbReference type="PANTHER" id="PTHR43265">
    <property type="entry name" value="ESTERASE ESTD"/>
    <property type="match status" value="1"/>
</dbReference>
<proteinExistence type="predicted"/>
<dbReference type="eggNOG" id="COG1073">
    <property type="taxonomic scope" value="Bacteria"/>
</dbReference>
<dbReference type="AlphaFoldDB" id="A0A062V4W7"/>
<reference evidence="2 3" key="1">
    <citation type="journal article" date="2014" name="Antonie Van Leeuwenhoek">
        <title>Hyphomonas beringensis sp. nov. and Hyphomonas chukchiensis sp. nov., isolated from surface seawater of the Bering Sea and Chukchi Sea.</title>
        <authorList>
            <person name="Li C."/>
            <person name="Lai Q."/>
            <person name="Li G."/>
            <person name="Dong C."/>
            <person name="Wang J."/>
            <person name="Liao Y."/>
            <person name="Shao Z."/>
        </authorList>
    </citation>
    <scope>NUCLEOTIDE SEQUENCE [LARGE SCALE GENOMIC DNA]</scope>
    <source>
        <strain evidence="2 3">PS728</strain>
    </source>
</reference>
<dbReference type="Pfam" id="PF12146">
    <property type="entry name" value="Hydrolase_4"/>
    <property type="match status" value="1"/>
</dbReference>
<name>A0A062V4W7_9PROT</name>
<evidence type="ECO:0000313" key="3">
    <source>
        <dbReference type="Proteomes" id="UP000027100"/>
    </source>
</evidence>
<feature type="domain" description="Serine aminopeptidase S33" evidence="1">
    <location>
        <begin position="151"/>
        <end position="407"/>
    </location>
</feature>
<dbReference type="Proteomes" id="UP000027100">
    <property type="component" value="Unassembled WGS sequence"/>
</dbReference>